<accession>A0A0F9QXG2</accession>
<gene>
    <name evidence="1" type="ORF">LCGC14_1043010</name>
</gene>
<evidence type="ECO:0000313" key="1">
    <source>
        <dbReference type="EMBL" id="KKN09793.1"/>
    </source>
</evidence>
<proteinExistence type="predicted"/>
<organism evidence="1">
    <name type="scientific">marine sediment metagenome</name>
    <dbReference type="NCBI Taxonomy" id="412755"/>
    <lineage>
        <taxon>unclassified sequences</taxon>
        <taxon>metagenomes</taxon>
        <taxon>ecological metagenomes</taxon>
    </lineage>
</organism>
<name>A0A0F9QXG2_9ZZZZ</name>
<protein>
    <submittedName>
        <fullName evidence="1">Uncharacterized protein</fullName>
    </submittedName>
</protein>
<dbReference type="EMBL" id="LAZR01004306">
    <property type="protein sequence ID" value="KKN09793.1"/>
    <property type="molecule type" value="Genomic_DNA"/>
</dbReference>
<sequence length="158" mass="17990">MWHLTKEKRDHFCEWLRGVDAFTIPLPGSWGRDHTAIAVRYAEDCREVEEAQTDYAAVRGAELFAWTERVLAAGGLNAELVRQGDLLVYAVEQRVPFVLPRERESSGPPEDAGLCECGHGDVWHVEGRECIHQTFRGGELLYCECERWVARYPEAEGE</sequence>
<dbReference type="AlphaFoldDB" id="A0A0F9QXG2"/>
<reference evidence="1" key="1">
    <citation type="journal article" date="2015" name="Nature">
        <title>Complex archaea that bridge the gap between prokaryotes and eukaryotes.</title>
        <authorList>
            <person name="Spang A."/>
            <person name="Saw J.H."/>
            <person name="Jorgensen S.L."/>
            <person name="Zaremba-Niedzwiedzka K."/>
            <person name="Martijn J."/>
            <person name="Lind A.E."/>
            <person name="van Eijk R."/>
            <person name="Schleper C."/>
            <person name="Guy L."/>
            <person name="Ettema T.J."/>
        </authorList>
    </citation>
    <scope>NUCLEOTIDE SEQUENCE</scope>
</reference>
<comment type="caution">
    <text evidence="1">The sequence shown here is derived from an EMBL/GenBank/DDBJ whole genome shotgun (WGS) entry which is preliminary data.</text>
</comment>